<evidence type="ECO:0000256" key="1">
    <source>
        <dbReference type="SAM" id="MobiDB-lite"/>
    </source>
</evidence>
<evidence type="ECO:0000313" key="3">
    <source>
        <dbReference type="Proteomes" id="UP001150569"/>
    </source>
</evidence>
<dbReference type="InterPro" id="IPR027417">
    <property type="entry name" value="P-loop_NTPase"/>
</dbReference>
<feature type="compositionally biased region" description="Polar residues" evidence="1">
    <location>
        <begin position="109"/>
        <end position="118"/>
    </location>
</feature>
<feature type="region of interest" description="Disordered" evidence="1">
    <location>
        <begin position="461"/>
        <end position="714"/>
    </location>
</feature>
<organism evidence="2 3">
    <name type="scientific">Tieghemiomyces parasiticus</name>
    <dbReference type="NCBI Taxonomy" id="78921"/>
    <lineage>
        <taxon>Eukaryota</taxon>
        <taxon>Fungi</taxon>
        <taxon>Fungi incertae sedis</taxon>
        <taxon>Zoopagomycota</taxon>
        <taxon>Kickxellomycotina</taxon>
        <taxon>Dimargaritomycetes</taxon>
        <taxon>Dimargaritales</taxon>
        <taxon>Dimargaritaceae</taxon>
        <taxon>Tieghemiomyces</taxon>
    </lineage>
</organism>
<accession>A0A9W8E2C8</accession>
<feature type="compositionally biased region" description="Acidic residues" evidence="1">
    <location>
        <begin position="597"/>
        <end position="608"/>
    </location>
</feature>
<feature type="compositionally biased region" description="Basic and acidic residues" evidence="1">
    <location>
        <begin position="576"/>
        <end position="588"/>
    </location>
</feature>
<protein>
    <recommendedName>
        <fullName evidence="4">GTP-binding protein Parf</fullName>
    </recommendedName>
</protein>
<feature type="compositionally biased region" description="Polar residues" evidence="1">
    <location>
        <begin position="727"/>
        <end position="739"/>
    </location>
</feature>
<dbReference type="PROSITE" id="PS51419">
    <property type="entry name" value="RAB"/>
    <property type="match status" value="1"/>
</dbReference>
<proteinExistence type="predicted"/>
<feature type="region of interest" description="Disordered" evidence="1">
    <location>
        <begin position="402"/>
        <end position="448"/>
    </location>
</feature>
<dbReference type="PANTHER" id="PTHR14932">
    <property type="entry name" value="RAS GTPASE-RELATED"/>
    <property type="match status" value="1"/>
</dbReference>
<dbReference type="EMBL" id="JANBPT010000024">
    <property type="protein sequence ID" value="KAJ1929775.1"/>
    <property type="molecule type" value="Genomic_DNA"/>
</dbReference>
<name>A0A9W8E2C8_9FUNG</name>
<keyword evidence="3" id="KW-1185">Reference proteome</keyword>
<evidence type="ECO:0008006" key="4">
    <source>
        <dbReference type="Google" id="ProtNLM"/>
    </source>
</evidence>
<dbReference type="GO" id="GO:0005829">
    <property type="term" value="C:cytosol"/>
    <property type="evidence" value="ECO:0007669"/>
    <property type="project" value="TreeGrafter"/>
</dbReference>
<feature type="compositionally biased region" description="Low complexity" evidence="1">
    <location>
        <begin position="322"/>
        <end position="337"/>
    </location>
</feature>
<feature type="compositionally biased region" description="Acidic residues" evidence="1">
    <location>
        <begin position="125"/>
        <end position="135"/>
    </location>
</feature>
<dbReference type="InterPro" id="IPR040385">
    <property type="entry name" value="RABL6"/>
</dbReference>
<evidence type="ECO:0000313" key="2">
    <source>
        <dbReference type="EMBL" id="KAJ1929775.1"/>
    </source>
</evidence>
<dbReference type="GO" id="GO:0005634">
    <property type="term" value="C:nucleus"/>
    <property type="evidence" value="ECO:0007669"/>
    <property type="project" value="TreeGrafter"/>
</dbReference>
<reference evidence="2" key="1">
    <citation type="submission" date="2022-07" db="EMBL/GenBank/DDBJ databases">
        <title>Phylogenomic reconstructions and comparative analyses of Kickxellomycotina fungi.</title>
        <authorList>
            <person name="Reynolds N.K."/>
            <person name="Stajich J.E."/>
            <person name="Barry K."/>
            <person name="Grigoriev I.V."/>
            <person name="Crous P."/>
            <person name="Smith M.E."/>
        </authorList>
    </citation>
    <scope>NUCLEOTIDE SEQUENCE</scope>
    <source>
        <strain evidence="2">RSA 861</strain>
    </source>
</reference>
<dbReference type="GO" id="GO:0005525">
    <property type="term" value="F:GTP binding"/>
    <property type="evidence" value="ECO:0007669"/>
    <property type="project" value="InterPro"/>
</dbReference>
<dbReference type="OrthoDB" id="207081at2759"/>
<feature type="region of interest" description="Disordered" evidence="1">
    <location>
        <begin position="309"/>
        <end position="338"/>
    </location>
</feature>
<feature type="region of interest" description="Disordered" evidence="1">
    <location>
        <begin position="106"/>
        <end position="135"/>
    </location>
</feature>
<sequence>MGNEQAKPIDPAAELRQRDLKPMNPAFLKGVQHNLKIVIRGDTMTGKTALYHKLQGLLPPHEYDATPQINIAHMKWNGLGDAGSSVVKAELWDVVQRGRVRRKLGTHLKLSNATNPAGTSGGPETDGDPADEPDVSLDAETVNVYRDCQCVLLLFDVAKPWTFDYAEKELARIPYNVPVVLVGNFKARTKPALSDPKGMTKLKSKRGTRAGSQVGNSIVAAAVAPAKRLVSMQDVRKVLGRTLRDRLRAAERHRQEMRRYTFHASPETANHGMKRAETSVPHPITADDPAALLRYCEGDVLTLADLQRLAGTGPESPPTIPASPITSPSPTSASASPLVSPVFSTASHRPLPPVNHAHISGIYYSAVLDYITAFLNIILLRQQADTLLHRARQCEREVGNRLQALNHHPGDDSEEDGDEDDSGGGIDWDDLVRQGGRSPTPEVSADEDHLDAIFDRRFDIGDQGPRAFSAPRHGQGKPTTLPTPRPATEVERRFNGPVPGGDAKPIPLSSSTSPVSVAPERHHRPAIAKPLTSLEDDFFDDDDNDDNTVPKDPVVPLHHPPAASRRPGGVIGSRYNRPDSTKESERHHYPSNPMVAADEDIDDDDNDDDDHHHHHPDFAVPISRLRQAVKPPSSPGALASAVQTSYGHRHSRHRSPSPTTTRPHNQQSPWDTVESVTNTSKGPHPTGHGETERSTALTQGPIAPDHEDGDTNAQLQFRRAEYEALSDNESSPADNPWSI</sequence>
<feature type="compositionally biased region" description="Acidic residues" evidence="1">
    <location>
        <begin position="534"/>
        <end position="546"/>
    </location>
</feature>
<gene>
    <name evidence="2" type="ORF">IWQ60_000861</name>
</gene>
<feature type="compositionally biased region" description="Polar residues" evidence="1">
    <location>
        <begin position="656"/>
        <end position="681"/>
    </location>
</feature>
<comment type="caution">
    <text evidence="2">The sequence shown here is derived from an EMBL/GenBank/DDBJ whole genome shotgun (WGS) entry which is preliminary data.</text>
</comment>
<dbReference type="AlphaFoldDB" id="A0A9W8E2C8"/>
<dbReference type="Proteomes" id="UP001150569">
    <property type="component" value="Unassembled WGS sequence"/>
</dbReference>
<dbReference type="SUPFAM" id="SSF52540">
    <property type="entry name" value="P-loop containing nucleoside triphosphate hydrolases"/>
    <property type="match status" value="1"/>
</dbReference>
<dbReference type="PANTHER" id="PTHR14932:SF1">
    <property type="entry name" value="RAB-LIKE PROTEIN 6"/>
    <property type="match status" value="1"/>
</dbReference>
<dbReference type="Gene3D" id="3.40.50.300">
    <property type="entry name" value="P-loop containing nucleotide triphosphate hydrolases"/>
    <property type="match status" value="1"/>
</dbReference>
<feature type="compositionally biased region" description="Acidic residues" evidence="1">
    <location>
        <begin position="412"/>
        <end position="422"/>
    </location>
</feature>
<feature type="region of interest" description="Disordered" evidence="1">
    <location>
        <begin position="720"/>
        <end position="739"/>
    </location>
</feature>